<feature type="region of interest" description="Disordered" evidence="1">
    <location>
        <begin position="240"/>
        <end position="261"/>
    </location>
</feature>
<dbReference type="InterPro" id="IPR001478">
    <property type="entry name" value="PDZ"/>
</dbReference>
<dbReference type="GO" id="GO:0030010">
    <property type="term" value="P:establishment of cell polarity"/>
    <property type="evidence" value="ECO:0007669"/>
    <property type="project" value="TreeGrafter"/>
</dbReference>
<dbReference type="AlphaFoldDB" id="A0AAW0MLF6"/>
<accession>A0AAW0MLF6</accession>
<dbReference type="FunFam" id="2.30.42.10:FF:000011">
    <property type="entry name" value="partitioning defective 3 homolog isoform X1"/>
    <property type="match status" value="1"/>
</dbReference>
<organism evidence="3 4">
    <name type="scientific">Mugilogobius chulae</name>
    <name type="common">yellowstripe goby</name>
    <dbReference type="NCBI Taxonomy" id="88201"/>
    <lineage>
        <taxon>Eukaryota</taxon>
        <taxon>Metazoa</taxon>
        <taxon>Chordata</taxon>
        <taxon>Craniata</taxon>
        <taxon>Vertebrata</taxon>
        <taxon>Euteleostomi</taxon>
        <taxon>Actinopterygii</taxon>
        <taxon>Neopterygii</taxon>
        <taxon>Teleostei</taxon>
        <taxon>Neoteleostei</taxon>
        <taxon>Acanthomorphata</taxon>
        <taxon>Gobiaria</taxon>
        <taxon>Gobiiformes</taxon>
        <taxon>Gobioidei</taxon>
        <taxon>Gobiidae</taxon>
        <taxon>Gobionellinae</taxon>
        <taxon>Mugilogobius</taxon>
    </lineage>
</organism>
<dbReference type="PANTHER" id="PTHR16484:SF10">
    <property type="entry name" value="PARTITIONING DEFECTIVE 3 HOMOLOG"/>
    <property type="match status" value="1"/>
</dbReference>
<evidence type="ECO:0000313" key="4">
    <source>
        <dbReference type="Proteomes" id="UP001460270"/>
    </source>
</evidence>
<feature type="compositionally biased region" description="Polar residues" evidence="1">
    <location>
        <begin position="36"/>
        <end position="71"/>
    </location>
</feature>
<dbReference type="SUPFAM" id="SSF50156">
    <property type="entry name" value="PDZ domain-like"/>
    <property type="match status" value="1"/>
</dbReference>
<dbReference type="GO" id="GO:0008104">
    <property type="term" value="P:intracellular protein localization"/>
    <property type="evidence" value="ECO:0007669"/>
    <property type="project" value="TreeGrafter"/>
</dbReference>
<dbReference type="GO" id="GO:0000226">
    <property type="term" value="P:microtubule cytoskeleton organization"/>
    <property type="evidence" value="ECO:0007669"/>
    <property type="project" value="TreeGrafter"/>
</dbReference>
<dbReference type="Proteomes" id="UP001460270">
    <property type="component" value="Unassembled WGS sequence"/>
</dbReference>
<dbReference type="EMBL" id="JBBPFD010000022">
    <property type="protein sequence ID" value="KAK7881160.1"/>
    <property type="molecule type" value="Genomic_DNA"/>
</dbReference>
<feature type="domain" description="PDZ" evidence="2">
    <location>
        <begin position="137"/>
        <end position="216"/>
    </location>
</feature>
<dbReference type="PANTHER" id="PTHR16484">
    <property type="entry name" value="PARTITIONING DEFECTIVE 3 RELATED"/>
    <property type="match status" value="1"/>
</dbReference>
<reference evidence="4" key="1">
    <citation type="submission" date="2024-04" db="EMBL/GenBank/DDBJ databases">
        <title>Salinicola lusitanus LLJ914,a marine bacterium isolated from the Okinawa Trough.</title>
        <authorList>
            <person name="Li J."/>
        </authorList>
    </citation>
    <scope>NUCLEOTIDE SEQUENCE [LARGE SCALE GENOMIC DNA]</scope>
</reference>
<proteinExistence type="predicted"/>
<dbReference type="CDD" id="cd23058">
    <property type="entry name" value="PDZ2_Par3-like"/>
    <property type="match status" value="1"/>
</dbReference>
<dbReference type="InterPro" id="IPR052213">
    <property type="entry name" value="PAR3"/>
</dbReference>
<dbReference type="GO" id="GO:0016324">
    <property type="term" value="C:apical plasma membrane"/>
    <property type="evidence" value="ECO:0007669"/>
    <property type="project" value="TreeGrafter"/>
</dbReference>
<evidence type="ECO:0000256" key="1">
    <source>
        <dbReference type="SAM" id="MobiDB-lite"/>
    </source>
</evidence>
<feature type="region of interest" description="Disordered" evidence="1">
    <location>
        <begin position="36"/>
        <end position="91"/>
    </location>
</feature>
<dbReference type="InterPro" id="IPR036034">
    <property type="entry name" value="PDZ_sf"/>
</dbReference>
<dbReference type="GO" id="GO:0035091">
    <property type="term" value="F:phosphatidylinositol binding"/>
    <property type="evidence" value="ECO:0007669"/>
    <property type="project" value="TreeGrafter"/>
</dbReference>
<gene>
    <name evidence="3" type="ORF">WMY93_029569</name>
</gene>
<dbReference type="GO" id="GO:0051660">
    <property type="term" value="P:establishment of centrosome localization"/>
    <property type="evidence" value="ECO:0007669"/>
    <property type="project" value="TreeGrafter"/>
</dbReference>
<dbReference type="SMART" id="SM00228">
    <property type="entry name" value="PDZ"/>
    <property type="match status" value="1"/>
</dbReference>
<dbReference type="GO" id="GO:0007155">
    <property type="term" value="P:cell adhesion"/>
    <property type="evidence" value="ECO:0007669"/>
    <property type="project" value="TreeGrafter"/>
</dbReference>
<dbReference type="GO" id="GO:0045197">
    <property type="term" value="P:establishment or maintenance of epithelial cell apical/basal polarity"/>
    <property type="evidence" value="ECO:0007669"/>
    <property type="project" value="TreeGrafter"/>
</dbReference>
<evidence type="ECO:0000259" key="2">
    <source>
        <dbReference type="PROSITE" id="PS50106"/>
    </source>
</evidence>
<feature type="compositionally biased region" description="Low complexity" evidence="1">
    <location>
        <begin position="72"/>
        <end position="83"/>
    </location>
</feature>
<comment type="caution">
    <text evidence="3">The sequence shown here is derived from an EMBL/GenBank/DDBJ whole genome shotgun (WGS) entry which is preliminary data.</text>
</comment>
<dbReference type="PROSITE" id="PS50106">
    <property type="entry name" value="PDZ"/>
    <property type="match status" value="1"/>
</dbReference>
<sequence length="261" mass="28341">MGAQNIFKQAMRSRFILFHVVPTSLKKHFAVFTGQSEMSPTQQNRVRFSQDSQHSGGTRASLVGTQATQRKQAAQLQPQDAAAPSPPLQRRVSTTAVSNTYMKTKGRRFNVQLKKAPSSPHAFYLFSTSSTQRCQPRRALTDRQTGESQEGLGFSITSRDVPIGGSAPIFVKNILPRGAAIQDGRLKAGDRLLEVSGVDLNGKSQEEAVALLRATPMGGIVNLLVTRPEDPLLPREVAEAMAPPQQPLTTHNPLLAPALNP</sequence>
<dbReference type="Gene3D" id="2.30.42.10">
    <property type="match status" value="1"/>
</dbReference>
<protein>
    <recommendedName>
        <fullName evidence="2">PDZ domain-containing protein</fullName>
    </recommendedName>
</protein>
<name>A0AAW0MLF6_9GOBI</name>
<dbReference type="GO" id="GO:0005912">
    <property type="term" value="C:adherens junction"/>
    <property type="evidence" value="ECO:0007669"/>
    <property type="project" value="TreeGrafter"/>
</dbReference>
<dbReference type="Pfam" id="PF00595">
    <property type="entry name" value="PDZ"/>
    <property type="match status" value="1"/>
</dbReference>
<dbReference type="GO" id="GO:0005938">
    <property type="term" value="C:cell cortex"/>
    <property type="evidence" value="ECO:0007669"/>
    <property type="project" value="TreeGrafter"/>
</dbReference>
<dbReference type="GO" id="GO:0043296">
    <property type="term" value="C:apical junction complex"/>
    <property type="evidence" value="ECO:0007669"/>
    <property type="project" value="TreeGrafter"/>
</dbReference>
<keyword evidence="4" id="KW-1185">Reference proteome</keyword>
<evidence type="ECO:0000313" key="3">
    <source>
        <dbReference type="EMBL" id="KAK7881160.1"/>
    </source>
</evidence>